<dbReference type="AlphaFoldDB" id="A0A4Y8Q2V5"/>
<reference evidence="1 2" key="1">
    <citation type="submission" date="2017-03" db="EMBL/GenBank/DDBJ databases">
        <title>Isolation of Levoglucosan Utilizing Bacteria.</title>
        <authorList>
            <person name="Arya A.S."/>
        </authorList>
    </citation>
    <scope>NUCLEOTIDE SEQUENCE [LARGE SCALE GENOMIC DNA]</scope>
    <source>
        <strain evidence="1 2">MEC069</strain>
    </source>
</reference>
<keyword evidence="2" id="KW-1185">Reference proteome</keyword>
<comment type="caution">
    <text evidence="1">The sequence shown here is derived from an EMBL/GenBank/DDBJ whole genome shotgun (WGS) entry which is preliminary data.</text>
</comment>
<sequence length="187" mass="21317">MFHHPFVCFSFILRQGFWPCNGTAGLTLFFSLLIAAHRPDGGFNLTQHGFSYVADRRAQMRERRERIEIADAGQIVNADVMGGFQTTACQRHKGDRVLCGFPEQQFHMRLIQFFQQAVIAFGQQHPHVIGAMILHRVSGSGQQRVNQFHPRSRFTAKRIFQRFNDGLRIRLLHAPQGDGLSASTLRV</sequence>
<dbReference type="Proteomes" id="UP000298246">
    <property type="component" value="Unassembled WGS sequence"/>
</dbReference>
<proteinExistence type="predicted"/>
<protein>
    <submittedName>
        <fullName evidence="1">Uncharacterized protein</fullName>
    </submittedName>
</protein>
<gene>
    <name evidence="1" type="ORF">B5M42_09830</name>
</gene>
<dbReference type="RefSeq" id="WP_407946118.1">
    <property type="nucleotide sequence ID" value="NZ_MYFO02000004.1"/>
</dbReference>
<organism evidence="1 2">
    <name type="scientific">Paenibacillus athensensis</name>
    <dbReference type="NCBI Taxonomy" id="1967502"/>
    <lineage>
        <taxon>Bacteria</taxon>
        <taxon>Bacillati</taxon>
        <taxon>Bacillota</taxon>
        <taxon>Bacilli</taxon>
        <taxon>Bacillales</taxon>
        <taxon>Paenibacillaceae</taxon>
        <taxon>Paenibacillus</taxon>
    </lineage>
</organism>
<dbReference type="EMBL" id="MYFO01000010">
    <property type="protein sequence ID" value="TFE88224.1"/>
    <property type="molecule type" value="Genomic_DNA"/>
</dbReference>
<name>A0A4Y8Q2V5_9BACL</name>
<evidence type="ECO:0000313" key="2">
    <source>
        <dbReference type="Proteomes" id="UP000298246"/>
    </source>
</evidence>
<accession>A0A4Y8Q2V5</accession>
<evidence type="ECO:0000313" key="1">
    <source>
        <dbReference type="EMBL" id="TFE88224.1"/>
    </source>
</evidence>